<protein>
    <submittedName>
        <fullName evidence="1">Uncharacterized protein</fullName>
    </submittedName>
</protein>
<name>A0ABP0M3C2_9DINO</name>
<evidence type="ECO:0000313" key="2">
    <source>
        <dbReference type="Proteomes" id="UP001642464"/>
    </source>
</evidence>
<accession>A0ABP0M3C2</accession>
<dbReference type="Proteomes" id="UP001642464">
    <property type="component" value="Unassembled WGS sequence"/>
</dbReference>
<sequence>MLHVVAWGLQPNSDEICVDLDTLRQSLFSTAPEQSRLCLPWQLDHLMSFRHWASEWLQFKSVDLIRHQPRRELLIRLLRKYEFMLQATPLNQAVLTVLHFLET</sequence>
<evidence type="ECO:0000313" key="1">
    <source>
        <dbReference type="EMBL" id="CAK9045972.1"/>
    </source>
</evidence>
<gene>
    <name evidence="1" type="ORF">SCF082_LOCUS25944</name>
</gene>
<proteinExistence type="predicted"/>
<reference evidence="1 2" key="1">
    <citation type="submission" date="2024-02" db="EMBL/GenBank/DDBJ databases">
        <authorList>
            <person name="Chen Y."/>
            <person name="Shah S."/>
            <person name="Dougan E. K."/>
            <person name="Thang M."/>
            <person name="Chan C."/>
        </authorList>
    </citation>
    <scope>NUCLEOTIDE SEQUENCE [LARGE SCALE GENOMIC DNA]</scope>
</reference>
<keyword evidence="2" id="KW-1185">Reference proteome</keyword>
<organism evidence="1 2">
    <name type="scientific">Durusdinium trenchii</name>
    <dbReference type="NCBI Taxonomy" id="1381693"/>
    <lineage>
        <taxon>Eukaryota</taxon>
        <taxon>Sar</taxon>
        <taxon>Alveolata</taxon>
        <taxon>Dinophyceae</taxon>
        <taxon>Suessiales</taxon>
        <taxon>Symbiodiniaceae</taxon>
        <taxon>Durusdinium</taxon>
    </lineage>
</organism>
<dbReference type="EMBL" id="CAXAMM010019557">
    <property type="protein sequence ID" value="CAK9045972.1"/>
    <property type="molecule type" value="Genomic_DNA"/>
</dbReference>
<comment type="caution">
    <text evidence="1">The sequence shown here is derived from an EMBL/GenBank/DDBJ whole genome shotgun (WGS) entry which is preliminary data.</text>
</comment>